<dbReference type="GO" id="GO:0016020">
    <property type="term" value="C:membrane"/>
    <property type="evidence" value="ECO:0007669"/>
    <property type="project" value="InterPro"/>
</dbReference>
<proteinExistence type="predicted"/>
<dbReference type="GO" id="GO:0006935">
    <property type="term" value="P:chemotaxis"/>
    <property type="evidence" value="ECO:0007669"/>
    <property type="project" value="InterPro"/>
</dbReference>
<evidence type="ECO:0000313" key="1">
    <source>
        <dbReference type="EMBL" id="RJF92103.1"/>
    </source>
</evidence>
<organism evidence="1 2">
    <name type="scientific">Noviherbaspirillum saxi</name>
    <dbReference type="NCBI Taxonomy" id="2320863"/>
    <lineage>
        <taxon>Bacteria</taxon>
        <taxon>Pseudomonadati</taxon>
        <taxon>Pseudomonadota</taxon>
        <taxon>Betaproteobacteria</taxon>
        <taxon>Burkholderiales</taxon>
        <taxon>Oxalobacteraceae</taxon>
        <taxon>Noviherbaspirillum</taxon>
    </lineage>
</organism>
<protein>
    <submittedName>
        <fullName evidence="1">Uncharacterized protein</fullName>
    </submittedName>
</protein>
<dbReference type="GO" id="GO:0007165">
    <property type="term" value="P:signal transduction"/>
    <property type="evidence" value="ECO:0007669"/>
    <property type="project" value="InterPro"/>
</dbReference>
<dbReference type="Proteomes" id="UP000265955">
    <property type="component" value="Unassembled WGS sequence"/>
</dbReference>
<comment type="caution">
    <text evidence="1">The sequence shown here is derived from an EMBL/GenBank/DDBJ whole genome shotgun (WGS) entry which is preliminary data.</text>
</comment>
<keyword evidence="2" id="KW-1185">Reference proteome</keyword>
<gene>
    <name evidence="1" type="ORF">D3871_26010</name>
</gene>
<dbReference type="EMBL" id="QYUO01000003">
    <property type="protein sequence ID" value="RJF92103.1"/>
    <property type="molecule type" value="Genomic_DNA"/>
</dbReference>
<dbReference type="RefSeq" id="WP_119771988.1">
    <property type="nucleotide sequence ID" value="NZ_QYUO01000003.1"/>
</dbReference>
<name>A0A3A3G201_9BURK</name>
<reference evidence="2" key="1">
    <citation type="submission" date="2018-09" db="EMBL/GenBank/DDBJ databases">
        <authorList>
            <person name="Zhu H."/>
        </authorList>
    </citation>
    <scope>NUCLEOTIDE SEQUENCE [LARGE SCALE GENOMIC DNA]</scope>
    <source>
        <strain evidence="2">K1R23-30</strain>
    </source>
</reference>
<sequence>MQLSAKRVQFSDAKPDVSCLAAIEVLSDVLIGSAHAVSPVAQPNTVAANVGRLAQDYAQAAKKIQTLLKSSIEKSSPQSGMKHYCEPTVDEILSTIQRMKDIMSDMPPASFRQL</sequence>
<dbReference type="InterPro" id="IPR004090">
    <property type="entry name" value="Chemotax_Me-accpt_rcpt"/>
</dbReference>
<dbReference type="PRINTS" id="PR00260">
    <property type="entry name" value="CHEMTRNSDUCR"/>
</dbReference>
<evidence type="ECO:0000313" key="2">
    <source>
        <dbReference type="Proteomes" id="UP000265955"/>
    </source>
</evidence>
<accession>A0A3A3G201</accession>
<dbReference type="GO" id="GO:0004888">
    <property type="term" value="F:transmembrane signaling receptor activity"/>
    <property type="evidence" value="ECO:0007669"/>
    <property type="project" value="InterPro"/>
</dbReference>
<dbReference type="AlphaFoldDB" id="A0A3A3G201"/>